<reference evidence="8" key="1">
    <citation type="submission" date="2020-10" db="EMBL/GenBank/DDBJ databases">
        <authorList>
            <person name="Gilroy R."/>
        </authorList>
    </citation>
    <scope>NUCLEOTIDE SEQUENCE</scope>
    <source>
        <strain evidence="8">11687</strain>
    </source>
</reference>
<dbReference type="InterPro" id="IPR002501">
    <property type="entry name" value="PsdUridine_synth_N"/>
</dbReference>
<dbReference type="PANTHER" id="PTHR13767">
    <property type="entry name" value="TRNA-PSEUDOURIDINE SYNTHASE"/>
    <property type="match status" value="1"/>
</dbReference>
<keyword evidence="4 5" id="KW-0413">Isomerase</keyword>
<dbReference type="GO" id="GO:1990481">
    <property type="term" value="P:mRNA pseudouridine synthesis"/>
    <property type="evidence" value="ECO:0007669"/>
    <property type="project" value="TreeGrafter"/>
</dbReference>
<evidence type="ECO:0000256" key="2">
    <source>
        <dbReference type="ARBA" id="ARBA00005642"/>
    </source>
</evidence>
<evidence type="ECO:0000256" key="4">
    <source>
        <dbReference type="ARBA" id="ARBA00023235"/>
    </source>
</evidence>
<evidence type="ECO:0000256" key="3">
    <source>
        <dbReference type="ARBA" id="ARBA00022694"/>
    </source>
</evidence>
<dbReference type="InterPro" id="IPR020103">
    <property type="entry name" value="PsdUridine_synth_cat_dom_sf"/>
</dbReference>
<dbReference type="HAMAP" id="MF_01080">
    <property type="entry name" value="TruB_bact"/>
    <property type="match status" value="1"/>
</dbReference>
<dbReference type="GO" id="GO:0003723">
    <property type="term" value="F:RNA binding"/>
    <property type="evidence" value="ECO:0007669"/>
    <property type="project" value="InterPro"/>
</dbReference>
<evidence type="ECO:0000256" key="5">
    <source>
        <dbReference type="HAMAP-Rule" id="MF_01080"/>
    </source>
</evidence>
<dbReference type="PANTHER" id="PTHR13767:SF2">
    <property type="entry name" value="PSEUDOURIDYLATE SYNTHASE TRUB1"/>
    <property type="match status" value="1"/>
</dbReference>
<feature type="domain" description="tRNA pseudouridylate synthase B C-terminal" evidence="7">
    <location>
        <begin position="177"/>
        <end position="231"/>
    </location>
</feature>
<accession>A0A9D1SGX1</accession>
<reference evidence="8" key="2">
    <citation type="journal article" date="2021" name="PeerJ">
        <title>Extensive microbial diversity within the chicken gut microbiome revealed by metagenomics and culture.</title>
        <authorList>
            <person name="Gilroy R."/>
            <person name="Ravi A."/>
            <person name="Getino M."/>
            <person name="Pursley I."/>
            <person name="Horton D.L."/>
            <person name="Alikhan N.F."/>
            <person name="Baker D."/>
            <person name="Gharbi K."/>
            <person name="Hall N."/>
            <person name="Watson M."/>
            <person name="Adriaenssens E.M."/>
            <person name="Foster-Nyarko E."/>
            <person name="Jarju S."/>
            <person name="Secka A."/>
            <person name="Antonio M."/>
            <person name="Oren A."/>
            <person name="Chaudhuri R.R."/>
            <person name="La Ragione R."/>
            <person name="Hildebrand F."/>
            <person name="Pallen M.J."/>
        </authorList>
    </citation>
    <scope>NUCLEOTIDE SEQUENCE</scope>
    <source>
        <strain evidence="8">11687</strain>
    </source>
</reference>
<comment type="similarity">
    <text evidence="2 5">Belongs to the pseudouridine synthase TruB family. Type 1 subfamily.</text>
</comment>
<comment type="catalytic activity">
    <reaction evidence="1 5">
        <text>uridine(55) in tRNA = pseudouridine(55) in tRNA</text>
        <dbReference type="Rhea" id="RHEA:42532"/>
        <dbReference type="Rhea" id="RHEA-COMP:10101"/>
        <dbReference type="Rhea" id="RHEA-COMP:10102"/>
        <dbReference type="ChEBI" id="CHEBI:65314"/>
        <dbReference type="ChEBI" id="CHEBI:65315"/>
        <dbReference type="EC" id="5.4.99.25"/>
    </reaction>
</comment>
<dbReference type="AlphaFoldDB" id="A0A9D1SGX1"/>
<dbReference type="Pfam" id="PF01509">
    <property type="entry name" value="TruB_N"/>
    <property type="match status" value="1"/>
</dbReference>
<evidence type="ECO:0000313" key="8">
    <source>
        <dbReference type="EMBL" id="HIU59198.1"/>
    </source>
</evidence>
<dbReference type="Pfam" id="PF16198">
    <property type="entry name" value="TruB_C_2"/>
    <property type="match status" value="1"/>
</dbReference>
<dbReference type="SUPFAM" id="SSF55120">
    <property type="entry name" value="Pseudouridine synthase"/>
    <property type="match status" value="1"/>
</dbReference>
<evidence type="ECO:0000259" key="7">
    <source>
        <dbReference type="Pfam" id="PF16198"/>
    </source>
</evidence>
<evidence type="ECO:0000259" key="6">
    <source>
        <dbReference type="Pfam" id="PF01509"/>
    </source>
</evidence>
<gene>
    <name evidence="5 8" type="primary">truB</name>
    <name evidence="8" type="ORF">IAC57_03750</name>
</gene>
<name>A0A9D1SGX1_9FIRM</name>
<evidence type="ECO:0000256" key="1">
    <source>
        <dbReference type="ARBA" id="ARBA00000385"/>
    </source>
</evidence>
<dbReference type="EC" id="5.4.99.25" evidence="5"/>
<dbReference type="Gene3D" id="3.30.2350.10">
    <property type="entry name" value="Pseudouridine synthase"/>
    <property type="match status" value="1"/>
</dbReference>
<dbReference type="GO" id="GO:0031119">
    <property type="term" value="P:tRNA pseudouridine synthesis"/>
    <property type="evidence" value="ECO:0007669"/>
    <property type="project" value="UniProtKB-UniRule"/>
</dbReference>
<evidence type="ECO:0000313" key="9">
    <source>
        <dbReference type="Proteomes" id="UP000824081"/>
    </source>
</evidence>
<organism evidence="8 9">
    <name type="scientific">Candidatus Scatosoma pullistercoris</name>
    <dbReference type="NCBI Taxonomy" id="2840934"/>
    <lineage>
        <taxon>Bacteria</taxon>
        <taxon>Bacillati</taxon>
        <taxon>Bacillota</taxon>
        <taxon>Clostridia</taxon>
        <taxon>Candidatus Scatosoma</taxon>
    </lineage>
</organism>
<comment type="function">
    <text evidence="5">Responsible for synthesis of pseudouridine from uracil-55 in the psi GC loop of transfer RNAs.</text>
</comment>
<comment type="caution">
    <text evidence="8">The sequence shown here is derived from an EMBL/GenBank/DDBJ whole genome shotgun (WGS) entry which is preliminary data.</text>
</comment>
<proteinExistence type="inferred from homology"/>
<keyword evidence="3 5" id="KW-0819">tRNA processing</keyword>
<dbReference type="CDD" id="cd02573">
    <property type="entry name" value="PseudoU_synth_EcTruB"/>
    <property type="match status" value="1"/>
</dbReference>
<dbReference type="Proteomes" id="UP000824081">
    <property type="component" value="Unassembled WGS sequence"/>
</dbReference>
<dbReference type="GO" id="GO:0160148">
    <property type="term" value="F:tRNA pseudouridine(55) synthase activity"/>
    <property type="evidence" value="ECO:0007669"/>
    <property type="project" value="UniProtKB-EC"/>
</dbReference>
<dbReference type="InterPro" id="IPR032819">
    <property type="entry name" value="TruB_C"/>
</dbReference>
<feature type="domain" description="Pseudouridine synthase II N-terminal" evidence="6">
    <location>
        <begin position="36"/>
        <end position="176"/>
    </location>
</feature>
<sequence length="286" mass="30869">MERKVDTFGFVNVDKPSGMTSSAVVNRVKWLTGLPCGHMGTLDPLAGGVLPVGVGNATRLFEYFLNKQKEYVAEFTFGVTSDTLDSTGELIPGGAVPAAEEIAAVLPRFVGKLSQIPPRYSAKNINGRRGYDLARAGVDFELPPKEVTVYSFELLGPAEKADAFRFRIRCGGGTYIRSLARDVAEALGTKAVMSALRRTQSGCFEIGNAIAFEALNEDTIARAILPTERVLPFETLVLPAGGDRIFHGVPVRTDAPDGSYKIYRGQEFYGIAEVKAGRARIGTKLC</sequence>
<protein>
    <recommendedName>
        <fullName evidence="5">tRNA pseudouridine synthase B</fullName>
        <ecNumber evidence="5">5.4.99.25</ecNumber>
    </recommendedName>
    <alternativeName>
        <fullName evidence="5">tRNA pseudouridine(55) synthase</fullName>
        <shortName evidence="5">Psi55 synthase</shortName>
    </alternativeName>
    <alternativeName>
        <fullName evidence="5">tRNA pseudouridylate synthase</fullName>
    </alternativeName>
    <alternativeName>
        <fullName evidence="5">tRNA-uridine isomerase</fullName>
    </alternativeName>
</protein>
<dbReference type="NCBIfam" id="TIGR00431">
    <property type="entry name" value="TruB"/>
    <property type="match status" value="1"/>
</dbReference>
<dbReference type="InterPro" id="IPR014780">
    <property type="entry name" value="tRNA_psdUridine_synth_TruB"/>
</dbReference>
<dbReference type="EMBL" id="DVMZ01000101">
    <property type="protein sequence ID" value="HIU59198.1"/>
    <property type="molecule type" value="Genomic_DNA"/>
</dbReference>
<feature type="active site" description="Nucleophile" evidence="5">
    <location>
        <position position="43"/>
    </location>
</feature>